<proteinExistence type="predicted"/>
<evidence type="ECO:0000313" key="2">
    <source>
        <dbReference type="Proteomes" id="UP001368270"/>
    </source>
</evidence>
<comment type="caution">
    <text evidence="1">The sequence shown here is derived from an EMBL/GenBank/DDBJ whole genome shotgun (WGS) entry which is preliminary data.</text>
</comment>
<dbReference type="EMBL" id="JBBGAZ010000015">
    <property type="protein sequence ID" value="MEJ5220011.1"/>
    <property type="molecule type" value="Genomic_DNA"/>
</dbReference>
<dbReference type="Proteomes" id="UP001368270">
    <property type="component" value="Unassembled WGS sequence"/>
</dbReference>
<protein>
    <recommendedName>
        <fullName evidence="3">Lipoprotein</fullName>
    </recommendedName>
</protein>
<dbReference type="RefSeq" id="WP_339404659.1">
    <property type="nucleotide sequence ID" value="NZ_JBBGAZ010000015.1"/>
</dbReference>
<reference evidence="1 2" key="1">
    <citation type="submission" date="2024-03" db="EMBL/GenBank/DDBJ databases">
        <title>Cognatishimia coralii sp. nov., a marine bacterium isolated from coral surrounding seawater.</title>
        <authorList>
            <person name="Liu X."/>
            <person name="Liu S."/>
            <person name="Sun H."/>
            <person name="Zhang Y."/>
        </authorList>
    </citation>
    <scope>NUCLEOTIDE SEQUENCE [LARGE SCALE GENOMIC DNA]</scope>
    <source>
        <strain evidence="1 2">D5M38</strain>
    </source>
</reference>
<keyword evidence="2" id="KW-1185">Reference proteome</keyword>
<evidence type="ECO:0008006" key="3">
    <source>
        <dbReference type="Google" id="ProtNLM"/>
    </source>
</evidence>
<sequence>MGEFLNFFRSKKLRKGALVLMFTATLAACEHPGTETSVGRSFEAGFQDVHLCAVGYDMARSFAQKVQIRGTIVKAPRKQTRCEGFAIDYLRRAGYAVEETAGKGEFGIELFSEGQDTAIGVAKFGNGIIISRHYRSAPTGVFALTPPNVIVADGGVL</sequence>
<accession>A0ABU8QKQ0</accession>
<evidence type="ECO:0000313" key="1">
    <source>
        <dbReference type="EMBL" id="MEJ5220011.1"/>
    </source>
</evidence>
<organism evidence="1 2">
    <name type="scientific">Cognatishimia coralii</name>
    <dbReference type="NCBI Taxonomy" id="3083254"/>
    <lineage>
        <taxon>Bacteria</taxon>
        <taxon>Pseudomonadati</taxon>
        <taxon>Pseudomonadota</taxon>
        <taxon>Alphaproteobacteria</taxon>
        <taxon>Rhodobacterales</taxon>
        <taxon>Paracoccaceae</taxon>
        <taxon>Cognatishimia</taxon>
    </lineage>
</organism>
<name>A0ABU8QKQ0_9RHOB</name>
<gene>
    <name evidence="1" type="ORF">WG622_17280</name>
</gene>